<dbReference type="PANTHER" id="PTHR10502">
    <property type="entry name" value="ANNEXIN"/>
    <property type="match status" value="1"/>
</dbReference>
<evidence type="ECO:0000256" key="1">
    <source>
        <dbReference type="ARBA" id="ARBA00007831"/>
    </source>
</evidence>
<dbReference type="PROSITE" id="PS00223">
    <property type="entry name" value="ANNEXIN_1"/>
    <property type="match status" value="1"/>
</dbReference>
<organism evidence="5 6">
    <name type="scientific">Ladona fulva</name>
    <name type="common">Scarce chaser dragonfly</name>
    <name type="synonym">Libellula fulva</name>
    <dbReference type="NCBI Taxonomy" id="123851"/>
    <lineage>
        <taxon>Eukaryota</taxon>
        <taxon>Metazoa</taxon>
        <taxon>Ecdysozoa</taxon>
        <taxon>Arthropoda</taxon>
        <taxon>Hexapoda</taxon>
        <taxon>Insecta</taxon>
        <taxon>Pterygota</taxon>
        <taxon>Palaeoptera</taxon>
        <taxon>Odonata</taxon>
        <taxon>Epiprocta</taxon>
        <taxon>Anisoptera</taxon>
        <taxon>Libelluloidea</taxon>
        <taxon>Libellulidae</taxon>
        <taxon>Ladona</taxon>
    </lineage>
</organism>
<dbReference type="InterPro" id="IPR018252">
    <property type="entry name" value="Annexin_repeat_CS"/>
</dbReference>
<dbReference type="GO" id="GO:0005509">
    <property type="term" value="F:calcium ion binding"/>
    <property type="evidence" value="ECO:0007669"/>
    <property type="project" value="InterPro"/>
</dbReference>
<sequence>MPEPTVRPAAGFDAYADATALHAAMKGLGTDEAEIIDIITARSSAQRQEIAQKYKAEFGGDLIDDLKGELGGHFEDVIVGLMLPPATYLARELHKAMTGAGTDEDVLVEILCTRTNNEVGEIADAYLESKLVVSSAAVLLSRYFGNEMSQLQDKII</sequence>
<dbReference type="Pfam" id="PF00191">
    <property type="entry name" value="Annexin"/>
    <property type="match status" value="2"/>
</dbReference>
<evidence type="ECO:0000256" key="3">
    <source>
        <dbReference type="ARBA" id="ARBA00023216"/>
    </source>
</evidence>
<dbReference type="GO" id="GO:0005886">
    <property type="term" value="C:plasma membrane"/>
    <property type="evidence" value="ECO:0007669"/>
    <property type="project" value="TreeGrafter"/>
</dbReference>
<dbReference type="SMART" id="SM00335">
    <property type="entry name" value="ANX"/>
    <property type="match status" value="2"/>
</dbReference>
<dbReference type="PROSITE" id="PS51897">
    <property type="entry name" value="ANNEXIN_2"/>
    <property type="match status" value="2"/>
</dbReference>
<dbReference type="GO" id="GO:0005634">
    <property type="term" value="C:nucleus"/>
    <property type="evidence" value="ECO:0007669"/>
    <property type="project" value="TreeGrafter"/>
</dbReference>
<comment type="similarity">
    <text evidence="1 4">Belongs to the annexin family.</text>
</comment>
<keyword evidence="3 4" id="KW-0041">Annexin</keyword>
<dbReference type="Gene3D" id="1.10.220.10">
    <property type="entry name" value="Annexin"/>
    <property type="match status" value="2"/>
</dbReference>
<dbReference type="GO" id="GO:0005737">
    <property type="term" value="C:cytoplasm"/>
    <property type="evidence" value="ECO:0007669"/>
    <property type="project" value="TreeGrafter"/>
</dbReference>
<protein>
    <recommendedName>
        <fullName evidence="4">Annexin</fullName>
    </recommendedName>
</protein>
<keyword evidence="6" id="KW-1185">Reference proteome</keyword>
<keyword evidence="2 4" id="KW-0677">Repeat</keyword>
<dbReference type="InterPro" id="IPR001464">
    <property type="entry name" value="Annexin"/>
</dbReference>
<reference evidence="5" key="2">
    <citation type="submission" date="2017-10" db="EMBL/GenBank/DDBJ databases">
        <title>Ladona fulva Genome sequencing and assembly.</title>
        <authorList>
            <person name="Murali S."/>
            <person name="Richards S."/>
            <person name="Bandaranaike D."/>
            <person name="Bellair M."/>
            <person name="Blankenburg K."/>
            <person name="Chao H."/>
            <person name="Dinh H."/>
            <person name="Doddapaneni H."/>
            <person name="Dugan-Rocha S."/>
            <person name="Elkadiri S."/>
            <person name="Gnanaolivu R."/>
            <person name="Hernandez B."/>
            <person name="Skinner E."/>
            <person name="Javaid M."/>
            <person name="Lee S."/>
            <person name="Li M."/>
            <person name="Ming W."/>
            <person name="Munidasa M."/>
            <person name="Muniz J."/>
            <person name="Nguyen L."/>
            <person name="Hughes D."/>
            <person name="Osuji N."/>
            <person name="Pu L.-L."/>
            <person name="Puazo M."/>
            <person name="Qu C."/>
            <person name="Quiroz J."/>
            <person name="Raj R."/>
            <person name="Weissenberger G."/>
            <person name="Xin Y."/>
            <person name="Zou X."/>
            <person name="Han Y."/>
            <person name="Worley K."/>
            <person name="Muzny D."/>
            <person name="Gibbs R."/>
        </authorList>
    </citation>
    <scope>NUCLEOTIDE SEQUENCE</scope>
    <source>
        <strain evidence="5">Sampled in the wild</strain>
    </source>
</reference>
<dbReference type="AlphaFoldDB" id="A0A8K0K653"/>
<evidence type="ECO:0000313" key="5">
    <source>
        <dbReference type="EMBL" id="KAG8228224.1"/>
    </source>
</evidence>
<evidence type="ECO:0000313" key="6">
    <source>
        <dbReference type="Proteomes" id="UP000792457"/>
    </source>
</evidence>
<comment type="domain">
    <text evidence="4">A pair of annexin repeats may form one binding site for calcium and phospholipid.</text>
</comment>
<dbReference type="GO" id="GO:0005544">
    <property type="term" value="F:calcium-dependent phospholipid binding"/>
    <property type="evidence" value="ECO:0007669"/>
    <property type="project" value="UniProtKB-KW"/>
</dbReference>
<dbReference type="PANTHER" id="PTHR10502:SF177">
    <property type="entry name" value="ANNEXIN B10"/>
    <property type="match status" value="1"/>
</dbReference>
<keyword evidence="4" id="KW-0111">Calcium/phospholipid-binding</keyword>
<dbReference type="GO" id="GO:0012506">
    <property type="term" value="C:vesicle membrane"/>
    <property type="evidence" value="ECO:0007669"/>
    <property type="project" value="TreeGrafter"/>
</dbReference>
<name>A0A8K0K653_LADFU</name>
<dbReference type="InterPro" id="IPR037104">
    <property type="entry name" value="Annexin_sf"/>
</dbReference>
<dbReference type="GO" id="GO:0001786">
    <property type="term" value="F:phosphatidylserine binding"/>
    <property type="evidence" value="ECO:0007669"/>
    <property type="project" value="TreeGrafter"/>
</dbReference>
<evidence type="ECO:0000256" key="4">
    <source>
        <dbReference type="RuleBase" id="RU003540"/>
    </source>
</evidence>
<dbReference type="SUPFAM" id="SSF47874">
    <property type="entry name" value="Annexin"/>
    <property type="match status" value="1"/>
</dbReference>
<proteinExistence type="inferred from homology"/>
<reference evidence="5" key="1">
    <citation type="submission" date="2013-04" db="EMBL/GenBank/DDBJ databases">
        <authorList>
            <person name="Qu J."/>
            <person name="Murali S.C."/>
            <person name="Bandaranaike D."/>
            <person name="Bellair M."/>
            <person name="Blankenburg K."/>
            <person name="Chao H."/>
            <person name="Dinh H."/>
            <person name="Doddapaneni H."/>
            <person name="Downs B."/>
            <person name="Dugan-Rocha S."/>
            <person name="Elkadiri S."/>
            <person name="Gnanaolivu R.D."/>
            <person name="Hernandez B."/>
            <person name="Javaid M."/>
            <person name="Jayaseelan J.C."/>
            <person name="Lee S."/>
            <person name="Li M."/>
            <person name="Ming W."/>
            <person name="Munidasa M."/>
            <person name="Muniz J."/>
            <person name="Nguyen L."/>
            <person name="Ongeri F."/>
            <person name="Osuji N."/>
            <person name="Pu L.-L."/>
            <person name="Puazo M."/>
            <person name="Qu C."/>
            <person name="Quiroz J."/>
            <person name="Raj R."/>
            <person name="Weissenberger G."/>
            <person name="Xin Y."/>
            <person name="Zou X."/>
            <person name="Han Y."/>
            <person name="Richards S."/>
            <person name="Worley K."/>
            <person name="Muzny D."/>
            <person name="Gibbs R."/>
        </authorList>
    </citation>
    <scope>NUCLEOTIDE SEQUENCE</scope>
    <source>
        <strain evidence="5">Sampled in the wild</strain>
    </source>
</reference>
<dbReference type="PRINTS" id="PR00196">
    <property type="entry name" value="ANNEXIN"/>
</dbReference>
<keyword evidence="4" id="KW-0106">Calcium</keyword>
<evidence type="ECO:0000256" key="2">
    <source>
        <dbReference type="ARBA" id="ARBA00022737"/>
    </source>
</evidence>
<comment type="caution">
    <text evidence="5">The sequence shown here is derived from an EMBL/GenBank/DDBJ whole genome shotgun (WGS) entry which is preliminary data.</text>
</comment>
<gene>
    <name evidence="5" type="ORF">J437_LFUL004349</name>
</gene>
<dbReference type="Proteomes" id="UP000792457">
    <property type="component" value="Unassembled WGS sequence"/>
</dbReference>
<dbReference type="OrthoDB" id="37886at2759"/>
<dbReference type="InterPro" id="IPR018502">
    <property type="entry name" value="Annexin_repeat"/>
</dbReference>
<accession>A0A8K0K653</accession>
<dbReference type="FunFam" id="1.10.220.10:FF:000004">
    <property type="entry name" value="Annexin"/>
    <property type="match status" value="1"/>
</dbReference>
<dbReference type="EMBL" id="KZ308363">
    <property type="protein sequence ID" value="KAG8228224.1"/>
    <property type="molecule type" value="Genomic_DNA"/>
</dbReference>